<proteinExistence type="predicted"/>
<sequence length="39" mass="4282">MFKKIIFLVLISLPLSNCTTLSEMNEKAKGDGVPYIPGI</sequence>
<gene>
    <name evidence="1" type="ORF">METZ01_LOCUS95097</name>
</gene>
<organism evidence="1">
    <name type="scientific">marine metagenome</name>
    <dbReference type="NCBI Taxonomy" id="408172"/>
    <lineage>
        <taxon>unclassified sequences</taxon>
        <taxon>metagenomes</taxon>
        <taxon>ecological metagenomes</taxon>
    </lineage>
</organism>
<dbReference type="EMBL" id="UINC01009417">
    <property type="protein sequence ID" value="SVA42243.1"/>
    <property type="molecule type" value="Genomic_DNA"/>
</dbReference>
<accession>A0A381VRR4</accession>
<name>A0A381VRR4_9ZZZZ</name>
<protein>
    <submittedName>
        <fullName evidence="1">Uncharacterized protein</fullName>
    </submittedName>
</protein>
<evidence type="ECO:0000313" key="1">
    <source>
        <dbReference type="EMBL" id="SVA42243.1"/>
    </source>
</evidence>
<dbReference type="AlphaFoldDB" id="A0A381VRR4"/>
<reference evidence="1" key="1">
    <citation type="submission" date="2018-05" db="EMBL/GenBank/DDBJ databases">
        <authorList>
            <person name="Lanie J.A."/>
            <person name="Ng W.-L."/>
            <person name="Kazmierczak K.M."/>
            <person name="Andrzejewski T.M."/>
            <person name="Davidsen T.M."/>
            <person name="Wayne K.J."/>
            <person name="Tettelin H."/>
            <person name="Glass J.I."/>
            <person name="Rusch D."/>
            <person name="Podicherti R."/>
            <person name="Tsui H.-C.T."/>
            <person name="Winkler M.E."/>
        </authorList>
    </citation>
    <scope>NUCLEOTIDE SEQUENCE</scope>
</reference>